<organism evidence="13 14">
    <name type="scientific">Coniochaeta hoffmannii</name>
    <dbReference type="NCBI Taxonomy" id="91930"/>
    <lineage>
        <taxon>Eukaryota</taxon>
        <taxon>Fungi</taxon>
        <taxon>Dikarya</taxon>
        <taxon>Ascomycota</taxon>
        <taxon>Pezizomycotina</taxon>
        <taxon>Sordariomycetes</taxon>
        <taxon>Sordariomycetidae</taxon>
        <taxon>Coniochaetales</taxon>
        <taxon>Coniochaetaceae</taxon>
        <taxon>Coniochaeta</taxon>
    </lineage>
</organism>
<evidence type="ECO:0000259" key="12">
    <source>
        <dbReference type="PROSITE" id="PS50157"/>
    </source>
</evidence>
<dbReference type="InterPro" id="IPR051580">
    <property type="entry name" value="ZnF-Chromatin_assoc"/>
</dbReference>
<evidence type="ECO:0000256" key="6">
    <source>
        <dbReference type="ARBA" id="ARBA00023015"/>
    </source>
</evidence>
<evidence type="ECO:0000256" key="9">
    <source>
        <dbReference type="ARBA" id="ARBA00023242"/>
    </source>
</evidence>
<keyword evidence="4 10" id="KW-0863">Zinc-finger</keyword>
<dbReference type="GO" id="GO:0003677">
    <property type="term" value="F:DNA binding"/>
    <property type="evidence" value="ECO:0007669"/>
    <property type="project" value="UniProtKB-KW"/>
</dbReference>
<feature type="domain" description="C2H2-type" evidence="12">
    <location>
        <begin position="629"/>
        <end position="656"/>
    </location>
</feature>
<feature type="compositionally biased region" description="Polar residues" evidence="11">
    <location>
        <begin position="9"/>
        <end position="19"/>
    </location>
</feature>
<accession>A0AA38VM93</accession>
<dbReference type="GO" id="GO:0008270">
    <property type="term" value="F:zinc ion binding"/>
    <property type="evidence" value="ECO:0007669"/>
    <property type="project" value="UniProtKB-KW"/>
</dbReference>
<dbReference type="FunFam" id="3.30.160.60:FF:000322">
    <property type="entry name" value="GDNF-inducible zinc finger protein 1"/>
    <property type="match status" value="1"/>
</dbReference>
<keyword evidence="9" id="KW-0539">Nucleus</keyword>
<evidence type="ECO:0000256" key="3">
    <source>
        <dbReference type="ARBA" id="ARBA00022737"/>
    </source>
</evidence>
<dbReference type="InterPro" id="IPR036236">
    <property type="entry name" value="Znf_C2H2_sf"/>
</dbReference>
<keyword evidence="5" id="KW-0862">Zinc</keyword>
<dbReference type="SMART" id="SM00355">
    <property type="entry name" value="ZnF_C2H2"/>
    <property type="match status" value="2"/>
</dbReference>
<feature type="compositionally biased region" description="Polar residues" evidence="11">
    <location>
        <begin position="441"/>
        <end position="458"/>
    </location>
</feature>
<name>A0AA38VM93_9PEZI</name>
<evidence type="ECO:0000313" key="13">
    <source>
        <dbReference type="EMBL" id="KAJ9158471.1"/>
    </source>
</evidence>
<feature type="compositionally biased region" description="Low complexity" evidence="11">
    <location>
        <begin position="313"/>
        <end position="329"/>
    </location>
</feature>
<feature type="compositionally biased region" description="Low complexity" evidence="11">
    <location>
        <begin position="70"/>
        <end position="84"/>
    </location>
</feature>
<dbReference type="InterPro" id="IPR013087">
    <property type="entry name" value="Znf_C2H2_type"/>
</dbReference>
<dbReference type="PANTHER" id="PTHR23057">
    <property type="entry name" value="JUXTAPOSED WITH ANOTHER ZINC FINGER PROTEIN 1"/>
    <property type="match status" value="1"/>
</dbReference>
<evidence type="ECO:0000256" key="7">
    <source>
        <dbReference type="ARBA" id="ARBA00023125"/>
    </source>
</evidence>
<dbReference type="PANTHER" id="PTHR23057:SF0">
    <property type="entry name" value="JUXTAPOSED WITH ANOTHER ZINC FINGER PROTEIN 1"/>
    <property type="match status" value="1"/>
</dbReference>
<feature type="region of interest" description="Disordered" evidence="11">
    <location>
        <begin position="275"/>
        <end position="364"/>
    </location>
</feature>
<keyword evidence="6" id="KW-0805">Transcription regulation</keyword>
<dbReference type="Gene3D" id="3.30.160.60">
    <property type="entry name" value="Classic Zinc Finger"/>
    <property type="match status" value="2"/>
</dbReference>
<dbReference type="PROSITE" id="PS00028">
    <property type="entry name" value="ZINC_FINGER_C2H2_1"/>
    <property type="match status" value="1"/>
</dbReference>
<feature type="region of interest" description="Disordered" evidence="11">
    <location>
        <begin position="441"/>
        <end position="463"/>
    </location>
</feature>
<feature type="region of interest" description="Disordered" evidence="11">
    <location>
        <begin position="1"/>
        <end position="113"/>
    </location>
</feature>
<dbReference type="Proteomes" id="UP001174691">
    <property type="component" value="Unassembled WGS sequence"/>
</dbReference>
<keyword evidence="14" id="KW-1185">Reference proteome</keyword>
<protein>
    <submittedName>
        <fullName evidence="13">Transcription factor SFP1</fullName>
    </submittedName>
</protein>
<evidence type="ECO:0000256" key="4">
    <source>
        <dbReference type="ARBA" id="ARBA00022771"/>
    </source>
</evidence>
<proteinExistence type="predicted"/>
<keyword evidence="8" id="KW-0804">Transcription</keyword>
<keyword evidence="3" id="KW-0677">Repeat</keyword>
<feature type="compositionally biased region" description="Polar residues" evidence="11">
    <location>
        <begin position="345"/>
        <end position="364"/>
    </location>
</feature>
<evidence type="ECO:0000313" key="14">
    <source>
        <dbReference type="Proteomes" id="UP001174691"/>
    </source>
</evidence>
<dbReference type="AlphaFoldDB" id="A0AA38VM93"/>
<gene>
    <name evidence="13" type="ORF">NKR19_g3263</name>
</gene>
<evidence type="ECO:0000256" key="2">
    <source>
        <dbReference type="ARBA" id="ARBA00022723"/>
    </source>
</evidence>
<feature type="compositionally biased region" description="Polar residues" evidence="11">
    <location>
        <begin position="277"/>
        <end position="312"/>
    </location>
</feature>
<evidence type="ECO:0000256" key="10">
    <source>
        <dbReference type="PROSITE-ProRule" id="PRU00042"/>
    </source>
</evidence>
<evidence type="ECO:0000256" key="1">
    <source>
        <dbReference type="ARBA" id="ARBA00004123"/>
    </source>
</evidence>
<comment type="caution">
    <text evidence="13">The sequence shown here is derived from an EMBL/GenBank/DDBJ whole genome shotgun (WGS) entry which is preliminary data.</text>
</comment>
<evidence type="ECO:0000256" key="11">
    <source>
        <dbReference type="SAM" id="MobiDB-lite"/>
    </source>
</evidence>
<keyword evidence="7" id="KW-0238">DNA-binding</keyword>
<dbReference type="EMBL" id="JANBVN010000035">
    <property type="protein sequence ID" value="KAJ9158471.1"/>
    <property type="molecule type" value="Genomic_DNA"/>
</dbReference>
<feature type="domain" description="C2H2-type" evidence="12">
    <location>
        <begin position="568"/>
        <end position="598"/>
    </location>
</feature>
<dbReference type="SUPFAM" id="SSF57667">
    <property type="entry name" value="beta-beta-alpha zinc fingers"/>
    <property type="match status" value="1"/>
</dbReference>
<reference evidence="13" key="1">
    <citation type="submission" date="2022-07" db="EMBL/GenBank/DDBJ databases">
        <title>Fungi with potential for degradation of polypropylene.</title>
        <authorList>
            <person name="Gostincar C."/>
        </authorList>
    </citation>
    <scope>NUCLEOTIDE SEQUENCE</scope>
    <source>
        <strain evidence="13">EXF-13287</strain>
    </source>
</reference>
<dbReference type="PROSITE" id="PS50157">
    <property type="entry name" value="ZINC_FINGER_C2H2_2"/>
    <property type="match status" value="2"/>
</dbReference>
<keyword evidence="2" id="KW-0479">Metal-binding</keyword>
<comment type="subcellular location">
    <subcellularLocation>
        <location evidence="1">Nucleus</location>
    </subcellularLocation>
</comment>
<dbReference type="GO" id="GO:0005634">
    <property type="term" value="C:nucleus"/>
    <property type="evidence" value="ECO:0007669"/>
    <property type="project" value="UniProtKB-SubCell"/>
</dbReference>
<evidence type="ECO:0000256" key="5">
    <source>
        <dbReference type="ARBA" id="ARBA00022833"/>
    </source>
</evidence>
<feature type="region of interest" description="Disordered" evidence="11">
    <location>
        <begin position="160"/>
        <end position="194"/>
    </location>
</feature>
<sequence>MKTPWEWFGTTNLSTSPSTAGDPPSTSRRSGAASTSTSCSSRSSSSALDPPNNCYRASAASALDDHHFTSHSPSSLTSLSSLSPSPQPATPKSTDDCARATLPSSDTVAKPIDIATPKHRASFRQLGSPAVRRPSDDDLDIDIDAYIDLDADMTAGPNFDSAMGRSRQDSFVSAGPKPISMINPNRDQGNRGRRESLAGSLMGGGGMSWGGISVGSFIRDDILMAGTSPYMTQQSPSFHSSSYIPKLEANFMRDFTCCDRTWPTLHDLLQHYEENHTQPNPQSNKNFSVFDQPSSRAPSVQPGRSATPAASNQHGAQQMQGFQQGRQSGAGATQVGVGGFHQMMRQPQQPSTPVSQKPSMSQMNDDMDAVGEMEMDDPVGPLDLDDNQRTIQQTRQLFGQQQRPQLHLNSSGLPHQALRTSQPTTPAAASFGFQNNPTVSSVNTPTLSTQQGLPQQFGQDDLTGDMNDLSNLNNLNMNMNGNGLGFNFANGNGLLGMGTIDDPAKRLYSPGGTTPVVNQRRVFEQQIQQQLQQLNLDPTQLPPGTDPALLLQHMTALMMPPVEEPKPFKCPVIGCEKAYKNQNGLKYHKTHGHTSQQLHENGDGTFSIVNPETSAPYPGTLGMEKEKPFKCDVCGKRYKNLNGLKYHKQHSPMCDPETRLQQQNAMATIAALSQQNALAGLNLGLGSHGLPNIGEDSML</sequence>
<feature type="compositionally biased region" description="Low complexity" evidence="11">
    <location>
        <begin position="25"/>
        <end position="47"/>
    </location>
</feature>
<evidence type="ECO:0000256" key="8">
    <source>
        <dbReference type="ARBA" id="ARBA00023163"/>
    </source>
</evidence>